<protein>
    <submittedName>
        <fullName evidence="1">Uncharacterized protein</fullName>
    </submittedName>
</protein>
<dbReference type="AlphaFoldDB" id="A0A0G0Q0C2"/>
<reference evidence="1 2" key="1">
    <citation type="journal article" date="2015" name="Nature">
        <title>rRNA introns, odd ribosomes, and small enigmatic genomes across a large radiation of phyla.</title>
        <authorList>
            <person name="Brown C.T."/>
            <person name="Hug L.A."/>
            <person name="Thomas B.C."/>
            <person name="Sharon I."/>
            <person name="Castelle C.J."/>
            <person name="Singh A."/>
            <person name="Wilkins M.J."/>
            <person name="Williams K.H."/>
            <person name="Banfield J.F."/>
        </authorList>
    </citation>
    <scope>NUCLEOTIDE SEQUENCE [LARGE SCALE GENOMIC DNA]</scope>
</reference>
<organism evidence="1 2">
    <name type="scientific">Candidatus Falkowbacteria bacterium GW2011_GWF2_39_8</name>
    <dbReference type="NCBI Taxonomy" id="1618642"/>
    <lineage>
        <taxon>Bacteria</taxon>
        <taxon>Candidatus Falkowiibacteriota</taxon>
    </lineage>
</organism>
<accession>A0A0G0Q0C2</accession>
<comment type="caution">
    <text evidence="1">The sequence shown here is derived from an EMBL/GenBank/DDBJ whole genome shotgun (WGS) entry which is preliminary data.</text>
</comment>
<gene>
    <name evidence="1" type="ORF">UT64_C0003G0020</name>
</gene>
<name>A0A0G0Q0C2_9BACT</name>
<dbReference type="Proteomes" id="UP000034137">
    <property type="component" value="Unassembled WGS sequence"/>
</dbReference>
<evidence type="ECO:0000313" key="1">
    <source>
        <dbReference type="EMBL" id="KKR33799.1"/>
    </source>
</evidence>
<evidence type="ECO:0000313" key="2">
    <source>
        <dbReference type="Proteomes" id="UP000034137"/>
    </source>
</evidence>
<proteinExistence type="predicted"/>
<sequence>MKKHRYGLNQLGHLTWKSYNSIKKKAMEQEFSMSGLVLSLSIAFFISLVSAQLLSIAYQTTVSNQASAKFQDSQKIYHLESLSQETSIKIV</sequence>
<dbReference type="EMBL" id="LBXO01000003">
    <property type="protein sequence ID" value="KKR33799.1"/>
    <property type="molecule type" value="Genomic_DNA"/>
</dbReference>